<evidence type="ECO:0000313" key="10">
    <source>
        <dbReference type="Proteomes" id="UP000028924"/>
    </source>
</evidence>
<dbReference type="Proteomes" id="UP000279271">
    <property type="component" value="Unassembled WGS sequence"/>
</dbReference>
<evidence type="ECO:0000259" key="7">
    <source>
        <dbReference type="Pfam" id="PF07687"/>
    </source>
</evidence>
<dbReference type="EMBL" id="QOKY01000180">
    <property type="protein sequence ID" value="RMZ54281.1"/>
    <property type="molecule type" value="Genomic_DNA"/>
</dbReference>
<dbReference type="KEGG" id="apro:F751_5617"/>
<dbReference type="SUPFAM" id="SSF53187">
    <property type="entry name" value="Zn-dependent exopeptidases"/>
    <property type="match status" value="1"/>
</dbReference>
<evidence type="ECO:0000256" key="1">
    <source>
        <dbReference type="ARBA" id="ARBA00001936"/>
    </source>
</evidence>
<sequence length="429" mass="44831">MPLPQLDISGQLVFDQLLHLATFSDDPNPAVTRILFTDQDLNARAYVKQLMTEAGLIVREDTIGNVYGVLEGSDPTAPAVGTGSHCDAIPLAGAFDGTLGVIGGIAALGALRDVGFRPRAPLEVVMFTSEEPTRFGLSCSGSRAMAGALEGDYLATLRDVNGSSYLEAARGAGYGAASLDAMLAGARRTRADLGAFLELHIEQGPALEAEGLQVGLVTAIAAPAALAVRFSGDGGHAGAHLMHLRNDASLAAAEFALAVERIVLATGSEDTVGTVGRWEVSPNAVNSVPREAALEVDVRDVDADRRDGVVAEVLAEAARIAEARRVRLETRVVSQDPPAASGEAPLAALAAAVEHLGLTSRRMVSRAYHDSLFMAQIAPTAMVFIPCRHGYSHRPDEYASPEDIERGVHVLALALAQLAGDAGAEHVEL</sequence>
<accession>A0A087SPJ9</accession>
<evidence type="ECO:0000313" key="8">
    <source>
        <dbReference type="EMBL" id="KFM27653.1"/>
    </source>
</evidence>
<keyword evidence="5 8" id="KW-0378">Hydrolase</keyword>
<dbReference type="SUPFAM" id="SSF55031">
    <property type="entry name" value="Bacterial exopeptidase dimerisation domain"/>
    <property type="match status" value="1"/>
</dbReference>
<dbReference type="CDD" id="cd03884">
    <property type="entry name" value="M20_bAS"/>
    <property type="match status" value="1"/>
</dbReference>
<dbReference type="Pfam" id="PF01546">
    <property type="entry name" value="Peptidase_M20"/>
    <property type="match status" value="1"/>
</dbReference>
<dbReference type="InterPro" id="IPR010158">
    <property type="entry name" value="Amidase_Cbmase"/>
</dbReference>
<evidence type="ECO:0000256" key="2">
    <source>
        <dbReference type="ARBA" id="ARBA00011738"/>
    </source>
</evidence>
<dbReference type="GO" id="GO:0016813">
    <property type="term" value="F:hydrolase activity, acting on carbon-nitrogen (but not peptide) bonds, in linear amidines"/>
    <property type="evidence" value="ECO:0007669"/>
    <property type="project" value="InterPro"/>
</dbReference>
<dbReference type="Proteomes" id="UP000028924">
    <property type="component" value="Unassembled WGS sequence"/>
</dbReference>
<dbReference type="RefSeq" id="XP_011400640.1">
    <property type="nucleotide sequence ID" value="XM_011402338.1"/>
</dbReference>
<keyword evidence="10" id="KW-1185">Reference proteome</keyword>
<name>A0A087SPJ9_AUXPR</name>
<dbReference type="PANTHER" id="PTHR32494:SF19">
    <property type="entry name" value="ALLANTOATE DEIMINASE-RELATED"/>
    <property type="match status" value="1"/>
</dbReference>
<dbReference type="GO" id="GO:0006144">
    <property type="term" value="P:purine nucleobase metabolic process"/>
    <property type="evidence" value="ECO:0007669"/>
    <property type="project" value="UniProtKB-KW"/>
</dbReference>
<reference evidence="11" key="2">
    <citation type="journal article" date="2018" name="Algal Res.">
        <title>Characterization of plant carbon substrate utilization by Auxenochlorella protothecoides.</title>
        <authorList>
            <person name="Vogler B.W."/>
            <person name="Starkenburg S.R."/>
            <person name="Sudasinghe N."/>
            <person name="Schambach J.Y."/>
            <person name="Rollin J.A."/>
            <person name="Pattathil S."/>
            <person name="Barry A.N."/>
        </authorList>
    </citation>
    <scope>NUCLEOTIDE SEQUENCE [LARGE SCALE GENOMIC DNA]</scope>
    <source>
        <strain evidence="11">UTEX 25</strain>
    </source>
</reference>
<dbReference type="NCBIfam" id="TIGR01879">
    <property type="entry name" value="hydantase"/>
    <property type="match status" value="1"/>
</dbReference>
<protein>
    <submittedName>
        <fullName evidence="8">Putative hydrolase</fullName>
    </submittedName>
</protein>
<dbReference type="Gene3D" id="3.40.630.10">
    <property type="entry name" value="Zn peptidases"/>
    <property type="match status" value="1"/>
</dbReference>
<dbReference type="Pfam" id="PF07687">
    <property type="entry name" value="M20_dimer"/>
    <property type="match status" value="1"/>
</dbReference>
<evidence type="ECO:0000256" key="3">
    <source>
        <dbReference type="ARBA" id="ARBA00022631"/>
    </source>
</evidence>
<dbReference type="OrthoDB" id="4676at2759"/>
<dbReference type="GeneID" id="23617008"/>
<dbReference type="InterPro" id="IPR002933">
    <property type="entry name" value="Peptidase_M20"/>
</dbReference>
<dbReference type="GO" id="GO:0046872">
    <property type="term" value="F:metal ion binding"/>
    <property type="evidence" value="ECO:0007669"/>
    <property type="project" value="UniProtKB-KW"/>
</dbReference>
<dbReference type="Gene3D" id="3.30.70.360">
    <property type="match status" value="1"/>
</dbReference>
<dbReference type="InterPro" id="IPR011650">
    <property type="entry name" value="Peptidase_M20_dimer"/>
</dbReference>
<keyword evidence="4" id="KW-0479">Metal-binding</keyword>
<proteinExistence type="predicted"/>
<evidence type="ECO:0000256" key="4">
    <source>
        <dbReference type="ARBA" id="ARBA00022723"/>
    </source>
</evidence>
<gene>
    <name evidence="9" type="ORF">APUTEX25_001439</name>
    <name evidence="8" type="ORF">F751_5617</name>
</gene>
<keyword evidence="6" id="KW-0464">Manganese</keyword>
<evidence type="ECO:0000313" key="11">
    <source>
        <dbReference type="Proteomes" id="UP000279271"/>
    </source>
</evidence>
<dbReference type="STRING" id="3075.A0A087SPJ9"/>
<comment type="subunit">
    <text evidence="2">Homodimer.</text>
</comment>
<dbReference type="PIRSF" id="PIRSF001235">
    <property type="entry name" value="Amidase_carbamoylase"/>
    <property type="match status" value="1"/>
</dbReference>
<evidence type="ECO:0000256" key="5">
    <source>
        <dbReference type="ARBA" id="ARBA00022801"/>
    </source>
</evidence>
<evidence type="ECO:0000256" key="6">
    <source>
        <dbReference type="ARBA" id="ARBA00023211"/>
    </source>
</evidence>
<dbReference type="InterPro" id="IPR036264">
    <property type="entry name" value="Bact_exopeptidase_dim_dom"/>
</dbReference>
<dbReference type="PANTHER" id="PTHR32494">
    <property type="entry name" value="ALLANTOATE DEIMINASE-RELATED"/>
    <property type="match status" value="1"/>
</dbReference>
<dbReference type="EMBL" id="KL662154">
    <property type="protein sequence ID" value="KFM27653.1"/>
    <property type="molecule type" value="Genomic_DNA"/>
</dbReference>
<reference evidence="9" key="4">
    <citation type="submission" date="2018-11" db="EMBL/GenBank/DDBJ databases">
        <title>Characterization of plant carbon substrate utilization by Auxenochlorella protothecoides.</title>
        <authorList>
            <person name="Vogler B.W."/>
            <person name="Starkenburg S.R."/>
            <person name="Sudasinghe N."/>
            <person name="Schambach J.Y."/>
            <person name="Rollin J.A."/>
            <person name="Pattathil S."/>
            <person name="Barry A.N."/>
        </authorList>
    </citation>
    <scope>NUCLEOTIDE SEQUENCE [LARGE SCALE GENOMIC DNA]</scope>
    <source>
        <strain evidence="9">UTEX 25</strain>
    </source>
</reference>
<organism evidence="8 10">
    <name type="scientific">Auxenochlorella protothecoides</name>
    <name type="common">Green microalga</name>
    <name type="synonym">Chlorella protothecoides</name>
    <dbReference type="NCBI Taxonomy" id="3075"/>
    <lineage>
        <taxon>Eukaryota</taxon>
        <taxon>Viridiplantae</taxon>
        <taxon>Chlorophyta</taxon>
        <taxon>core chlorophytes</taxon>
        <taxon>Trebouxiophyceae</taxon>
        <taxon>Chlorellales</taxon>
        <taxon>Chlorellaceae</taxon>
        <taxon>Auxenochlorella</taxon>
    </lineage>
</organism>
<dbReference type="AlphaFoldDB" id="A0A087SPJ9"/>
<feature type="domain" description="Peptidase M20 dimerisation" evidence="7">
    <location>
        <begin position="227"/>
        <end position="321"/>
    </location>
</feature>
<reference evidence="8 10" key="1">
    <citation type="journal article" date="2014" name="BMC Genomics">
        <title>Oil accumulation mechanisms of the oleaginous microalga Chlorella protothecoides revealed through its genome, transcriptomes, and proteomes.</title>
        <authorList>
            <person name="Gao C."/>
            <person name="Wang Y."/>
            <person name="Shen Y."/>
            <person name="Yan D."/>
            <person name="He X."/>
            <person name="Dai J."/>
            <person name="Wu Q."/>
        </authorList>
    </citation>
    <scope>NUCLEOTIDE SEQUENCE [LARGE SCALE GENOMIC DNA]</scope>
    <source>
        <strain evidence="8 10">0710</strain>
    </source>
</reference>
<reference evidence="9" key="3">
    <citation type="submission" date="2018-10" db="EMBL/GenBank/DDBJ databases">
        <authorList>
            <person name="Hovde B."/>
            <person name="Zhang X."/>
        </authorList>
    </citation>
    <scope>NUCLEOTIDE SEQUENCE [LARGE SCALE GENOMIC DNA]</scope>
    <source>
        <strain evidence="9">UTEX 25</strain>
    </source>
</reference>
<comment type="cofactor">
    <cofactor evidence="1">
        <name>Mn(2+)</name>
        <dbReference type="ChEBI" id="CHEBI:29035"/>
    </cofactor>
</comment>
<dbReference type="eggNOG" id="ENOG502QPR4">
    <property type="taxonomic scope" value="Eukaryota"/>
</dbReference>
<keyword evidence="3" id="KW-0659">Purine metabolism</keyword>
<evidence type="ECO:0000313" key="9">
    <source>
        <dbReference type="EMBL" id="RMZ54281.1"/>
    </source>
</evidence>